<comment type="caution">
    <text evidence="2">The sequence shown here is derived from an EMBL/GenBank/DDBJ whole genome shotgun (WGS) entry which is preliminary data.</text>
</comment>
<dbReference type="PANTHER" id="PTHR30399:SF1">
    <property type="entry name" value="UTP PYROPHOSPHATASE"/>
    <property type="match status" value="1"/>
</dbReference>
<accession>A0A841LVM3</accession>
<dbReference type="Pfam" id="PF01863">
    <property type="entry name" value="YgjP-like"/>
    <property type="match status" value="1"/>
</dbReference>
<evidence type="ECO:0000313" key="3">
    <source>
        <dbReference type="Proteomes" id="UP000555393"/>
    </source>
</evidence>
<gene>
    <name evidence="2" type="ORF">FHS77_002795</name>
</gene>
<dbReference type="AlphaFoldDB" id="A0A841LVM3"/>
<dbReference type="PANTHER" id="PTHR30399">
    <property type="entry name" value="UNCHARACTERIZED PROTEIN YGJP"/>
    <property type="match status" value="1"/>
</dbReference>
<sequence>MAHSEHFLRYGEVVIPYKIKPSAGRSESVRIHVHPDGIVEVEVPESASQADISKAVQKRARWIYDNVHDAKKRFEHVLKREYVSGEQILYLGRRYSLKVRQVPREERSVKLKGALLEVAHNHVSTAAIRARVRAWYRMKAQNYFAQRITVIASRLPWPQEVPSFQLKEMKTRWGTCAAGGLITLNPFLVRASRESIDYVITHELCHLREHNHSPDFFHLLSRSMPQWEAVKRSLDEKAEIILND</sequence>
<dbReference type="Proteomes" id="UP000555393">
    <property type="component" value="Unassembled WGS sequence"/>
</dbReference>
<dbReference type="RefSeq" id="WP_184224296.1">
    <property type="nucleotide sequence ID" value="NZ_JACIIU010000019.1"/>
</dbReference>
<protein>
    <recommendedName>
        <fullName evidence="1">YgjP-like metallopeptidase domain-containing protein</fullName>
    </recommendedName>
</protein>
<organism evidence="2 3">
    <name type="scientific">Paenochrobactrum gallinarii</name>
    <dbReference type="NCBI Taxonomy" id="643673"/>
    <lineage>
        <taxon>Bacteria</taxon>
        <taxon>Pseudomonadati</taxon>
        <taxon>Pseudomonadota</taxon>
        <taxon>Alphaproteobacteria</taxon>
        <taxon>Hyphomicrobiales</taxon>
        <taxon>Brucellaceae</taxon>
        <taxon>Paenochrobactrum</taxon>
    </lineage>
</organism>
<keyword evidence="3" id="KW-1185">Reference proteome</keyword>
<dbReference type="Gene3D" id="3.30.2010.10">
    <property type="entry name" value="Metalloproteases ('zincins'), catalytic domain"/>
    <property type="match status" value="1"/>
</dbReference>
<feature type="domain" description="YgjP-like metallopeptidase" evidence="1">
    <location>
        <begin position="28"/>
        <end position="236"/>
    </location>
</feature>
<proteinExistence type="predicted"/>
<reference evidence="2 3" key="1">
    <citation type="submission" date="2020-08" db="EMBL/GenBank/DDBJ databases">
        <title>Genomic Encyclopedia of Type Strains, Phase IV (KMG-IV): sequencing the most valuable type-strain genomes for metagenomic binning, comparative biology and taxonomic classification.</title>
        <authorList>
            <person name="Goeker M."/>
        </authorList>
    </citation>
    <scope>NUCLEOTIDE SEQUENCE [LARGE SCALE GENOMIC DNA]</scope>
    <source>
        <strain evidence="2 3">DSM 22336</strain>
    </source>
</reference>
<evidence type="ECO:0000259" key="1">
    <source>
        <dbReference type="Pfam" id="PF01863"/>
    </source>
</evidence>
<evidence type="ECO:0000313" key="2">
    <source>
        <dbReference type="EMBL" id="MBB6262223.1"/>
    </source>
</evidence>
<name>A0A841LVM3_9HYPH</name>
<dbReference type="InterPro" id="IPR002725">
    <property type="entry name" value="YgjP-like_metallopeptidase"/>
</dbReference>
<dbReference type="EMBL" id="JACIIU010000019">
    <property type="protein sequence ID" value="MBB6262223.1"/>
    <property type="molecule type" value="Genomic_DNA"/>
</dbReference>
<dbReference type="InterPro" id="IPR053136">
    <property type="entry name" value="UTP_pyrophosphatase-like"/>
</dbReference>
<dbReference type="CDD" id="cd07344">
    <property type="entry name" value="M48_yhfN_like"/>
    <property type="match status" value="1"/>
</dbReference>